<comment type="caution">
    <text evidence="1">The sequence shown here is derived from an EMBL/GenBank/DDBJ whole genome shotgun (WGS) entry which is preliminary data.</text>
</comment>
<organism evidence="1 2">
    <name type="scientific">Citricoccus parietis</name>
    <dbReference type="NCBI Taxonomy" id="592307"/>
    <lineage>
        <taxon>Bacteria</taxon>
        <taxon>Bacillati</taxon>
        <taxon>Actinomycetota</taxon>
        <taxon>Actinomycetes</taxon>
        <taxon>Micrococcales</taxon>
        <taxon>Micrococcaceae</taxon>
        <taxon>Citricoccus</taxon>
    </lineage>
</organism>
<reference evidence="1 2" key="1">
    <citation type="submission" date="2024-09" db="EMBL/GenBank/DDBJ databases">
        <authorList>
            <person name="Sun Q."/>
            <person name="Mori K."/>
        </authorList>
    </citation>
    <scope>NUCLEOTIDE SEQUENCE [LARGE SCALE GENOMIC DNA]</scope>
    <source>
        <strain evidence="1 2">CCM 7609</strain>
    </source>
</reference>
<gene>
    <name evidence="1" type="ORF">ACFFX0_26640</name>
</gene>
<evidence type="ECO:0000313" key="1">
    <source>
        <dbReference type="EMBL" id="MFB9074573.1"/>
    </source>
</evidence>
<name>A0ABV5G6I9_9MICC</name>
<dbReference type="EMBL" id="JBHMFI010000002">
    <property type="protein sequence ID" value="MFB9074573.1"/>
    <property type="molecule type" value="Genomic_DNA"/>
</dbReference>
<protein>
    <submittedName>
        <fullName evidence="1">Uncharacterized protein</fullName>
    </submittedName>
</protein>
<keyword evidence="2" id="KW-1185">Reference proteome</keyword>
<accession>A0ABV5G6I9</accession>
<sequence>MVWAGRSATWSVWASCIMGLSLSVEVGLRSSCSSTSAAATAHRGSSRRSRPA</sequence>
<dbReference type="Proteomes" id="UP001589575">
    <property type="component" value="Unassembled WGS sequence"/>
</dbReference>
<proteinExistence type="predicted"/>
<evidence type="ECO:0000313" key="2">
    <source>
        <dbReference type="Proteomes" id="UP001589575"/>
    </source>
</evidence>